<evidence type="ECO:0000313" key="3">
    <source>
        <dbReference type="EMBL" id="VFT87329.1"/>
    </source>
</evidence>
<evidence type="ECO:0000313" key="4">
    <source>
        <dbReference type="Proteomes" id="UP000332933"/>
    </source>
</evidence>
<accession>A0A485KRH3</accession>
<dbReference type="EMBL" id="VJMH01005208">
    <property type="protein sequence ID" value="KAF0698964.1"/>
    <property type="molecule type" value="Genomic_DNA"/>
</dbReference>
<evidence type="ECO:0000256" key="1">
    <source>
        <dbReference type="SAM" id="Phobius"/>
    </source>
</evidence>
<dbReference type="Proteomes" id="UP000332933">
    <property type="component" value="Unassembled WGS sequence"/>
</dbReference>
<feature type="transmembrane region" description="Helical" evidence="1">
    <location>
        <begin position="638"/>
        <end position="662"/>
    </location>
</feature>
<feature type="transmembrane region" description="Helical" evidence="1">
    <location>
        <begin position="1662"/>
        <end position="1679"/>
    </location>
</feature>
<name>A0A485KRH3_9STRA</name>
<keyword evidence="1" id="KW-0472">Membrane</keyword>
<feature type="transmembrane region" description="Helical" evidence="1">
    <location>
        <begin position="901"/>
        <end position="922"/>
    </location>
</feature>
<feature type="transmembrane region" description="Helical" evidence="1">
    <location>
        <begin position="592"/>
        <end position="617"/>
    </location>
</feature>
<reference evidence="3 4" key="1">
    <citation type="submission" date="2019-03" db="EMBL/GenBank/DDBJ databases">
        <authorList>
            <person name="Gaulin E."/>
            <person name="Dumas B."/>
        </authorList>
    </citation>
    <scope>NUCLEOTIDE SEQUENCE [LARGE SCALE GENOMIC DNA]</scope>
    <source>
        <strain evidence="3">CBS 568.67</strain>
    </source>
</reference>
<keyword evidence="1" id="KW-1133">Transmembrane helix</keyword>
<organism evidence="3 4">
    <name type="scientific">Aphanomyces stellatus</name>
    <dbReference type="NCBI Taxonomy" id="120398"/>
    <lineage>
        <taxon>Eukaryota</taxon>
        <taxon>Sar</taxon>
        <taxon>Stramenopiles</taxon>
        <taxon>Oomycota</taxon>
        <taxon>Saprolegniomycetes</taxon>
        <taxon>Saprolegniales</taxon>
        <taxon>Verrucalvaceae</taxon>
        <taxon>Aphanomyces</taxon>
    </lineage>
</organism>
<feature type="transmembrane region" description="Helical" evidence="1">
    <location>
        <begin position="1607"/>
        <end position="1625"/>
    </location>
</feature>
<proteinExistence type="predicted"/>
<reference evidence="2" key="2">
    <citation type="submission" date="2019-06" db="EMBL/GenBank/DDBJ databases">
        <title>Genomics analysis of Aphanomyces spp. identifies a new class of oomycete effector associated with host adaptation.</title>
        <authorList>
            <person name="Gaulin E."/>
        </authorList>
    </citation>
    <scope>NUCLEOTIDE SEQUENCE</scope>
    <source>
        <strain evidence="2">CBS 578.67</strain>
    </source>
</reference>
<evidence type="ECO:0000313" key="2">
    <source>
        <dbReference type="EMBL" id="KAF0698964.1"/>
    </source>
</evidence>
<feature type="transmembrane region" description="Helical" evidence="1">
    <location>
        <begin position="709"/>
        <end position="729"/>
    </location>
</feature>
<protein>
    <submittedName>
        <fullName evidence="3">Aste57867_10455 protein</fullName>
    </submittedName>
</protein>
<dbReference type="OrthoDB" id="77778at2759"/>
<gene>
    <name evidence="3" type="primary">Aste57867_10455</name>
    <name evidence="2" type="ORF">As57867_010415</name>
    <name evidence="3" type="ORF">ASTE57867_10455</name>
</gene>
<keyword evidence="4" id="KW-1185">Reference proteome</keyword>
<feature type="transmembrane region" description="Helical" evidence="1">
    <location>
        <begin position="1486"/>
        <end position="1512"/>
    </location>
</feature>
<sequence length="1781" mass="197616">MSDLKVEPSPATHPAYKFHLAPRVGGFLYVLATAAGTVVYLDILAPSISNDLWWPHFNTTGVQTFLIDLYNAKLATGANGTLDLFAPGAVVVKDYSHGTAFAHLRRGTARALLLHRLALPDAINTIRAISLYDNLQTLPPPCWVDFNQTYEVAHTASHQVVCNDRHRANAAVYLEATLRNVRSDDLTSNTYYPEIQSVMFASMQASPDGAQWVEHLLSHVWPSVDDEAALWTSHGLVYFQNTMQNLYGEGIEDSIVITNALGLRSRVTINSIPFVNRPKGAWTSGYAYCGLPNDFDACAQTGTSLVRSSPTSFEAMGNNWDYYYCGTAGTPATALIRANLSPITVIDIFLVETPPSLLVFVDRFLDTLYGAAIASPAAYVSLQEPVVDAVPASWTQPQAVYYGGNPMCVYGNPLPYVQPSFGYYDDCGVQIRQTIALARDSVLFAMLATGVQPQGLPSICGLCSSSATYSSCMQTLQPAYNVFHDLVGPSLQVLASLLQDAMQDVLPLNISFVQWATINGTDQVLTQPMVSSPYVDPWSFFGWMTMFEWVNGQREVYSFQGDYGTYVLMSRLSEFKSFAANYHELPHNACTYLWVISLYVSVTLLLGMLLVLVYGVVARGNIDGRNFFQCNRLLGGAWIGRPFLFVRSVTAILVLSTSPVAFNSYHGLSKLDFAPRPTWHTLVIAGEVSWLTYVVNDVCIPLTQDYSQLYAPASAILTWLVVLSIEIAHPFRATATIGRDCTIVSFMRGLECTSGEIVIGSFGRTALLFLLSVGTVAVTYPLARLATCLYPRLRPPNYANTSVLLSSTSGAFLFRIPIDPNHLDAVACVMSGILPLGTTYLFDVKNWVLFKAELVGRMIFALPPATFVIRPVPKEEVARRRRTSSIPTMDAAKPAWKIRAVGLFGLAYMVTAIVLSFIFLSLSHETLVNDFLWTGFSDTNTQSFLSNWFNARLQLETATPHFQVNEPSYGRLATTNNVTQQNIQSSALYANMIQDEANSLENVVQAIRTMDSCNLPWIATAYCFADFNQQWPMAYSTRRQQRCQAEIDNGAVYLEAILRNANWPALTQCWGSALETAFFSGIRSTNAGQAWIQSVQSNGLSVGDEVAYWQHHHIARFTTQWQNFKKLGVNEIFLISNAVGLKFPLTLKKSNSSFQLSAATSFKMYWTLANDLTQVLTNGSALNGLCLVQNTQLYAYTNTTPQAVMLHDGVALIPPLDPALNVFAATVGPFGVVDLKRVATPQSLRDLYRLLDEFNLSKLSSSDEIQQAFWPQYILHQFSPQPQAWDNWALWGGDVNCGLNYGGSFSTPLQPFSFNGICGNYLTDYVSVHTPYVVMAVIASRIVESNATTWAAIANRDFYHTASVVNALNASTTFLHKFLVPHELAQQFDTPIQTAKTVVRDTLVVEYVQYVSYDNVNYNLSRVNVFAPSEPDFEFFSWLYMWEWVEGTREVVSFQGDVGTLTTISTIQKVDERPVNPQEIPRNVSLYFLALVQYISIVLCGVAITSCVYIVASNGYIEGINMMSFTLVAGHVWIGRPLMLLRGLTAISFLSTSKLTLIAPRANLVAYFHSPVENWFHTLLASGEMAWLINVIHDTCSMLTQEYTAGLFFKSELFVCGIAAIWSFAHPAEHSFTINRACTVAAVDFDVVCTSGVVQIGDFTRFLGMIGIACGGCLTVYVVERLRHFKSPPPKSHWLSFFLYSAAKHKFERRMQMFWEHEGVYYLDKASAVLTGVLSLEYKGAYYILDIKTWRVYVIAENQLAAARGGSKLPPHFTYAIPLVE</sequence>
<keyword evidence="1" id="KW-0812">Transmembrane</keyword>
<dbReference type="EMBL" id="CAADRA010005229">
    <property type="protein sequence ID" value="VFT87329.1"/>
    <property type="molecule type" value="Genomic_DNA"/>
</dbReference>